<dbReference type="GeneID" id="8244944"/>
<dbReference type="KEGG" id="mis:MICPUN_108636"/>
<reference evidence="2 3" key="1">
    <citation type="journal article" date="2009" name="Science">
        <title>Green evolution and dynamic adaptations revealed by genomes of the marine picoeukaryotes Micromonas.</title>
        <authorList>
            <person name="Worden A.Z."/>
            <person name="Lee J.H."/>
            <person name="Mock T."/>
            <person name="Rouze P."/>
            <person name="Simmons M.P."/>
            <person name="Aerts A.L."/>
            <person name="Allen A.E."/>
            <person name="Cuvelier M.L."/>
            <person name="Derelle E."/>
            <person name="Everett M.V."/>
            <person name="Foulon E."/>
            <person name="Grimwood J."/>
            <person name="Gundlach H."/>
            <person name="Henrissat B."/>
            <person name="Napoli C."/>
            <person name="McDonald S.M."/>
            <person name="Parker M.S."/>
            <person name="Rombauts S."/>
            <person name="Salamov A."/>
            <person name="Von Dassow P."/>
            <person name="Badger J.H."/>
            <person name="Coutinho P.M."/>
            <person name="Demir E."/>
            <person name="Dubchak I."/>
            <person name="Gentemann C."/>
            <person name="Eikrem W."/>
            <person name="Gready J.E."/>
            <person name="John U."/>
            <person name="Lanier W."/>
            <person name="Lindquist E.A."/>
            <person name="Lucas S."/>
            <person name="Mayer K.F."/>
            <person name="Moreau H."/>
            <person name="Not F."/>
            <person name="Otillar R."/>
            <person name="Panaud O."/>
            <person name="Pangilinan J."/>
            <person name="Paulsen I."/>
            <person name="Piegu B."/>
            <person name="Poliakov A."/>
            <person name="Robbens S."/>
            <person name="Schmutz J."/>
            <person name="Toulza E."/>
            <person name="Wyss T."/>
            <person name="Zelensky A."/>
            <person name="Zhou K."/>
            <person name="Armbrust E.V."/>
            <person name="Bhattacharya D."/>
            <person name="Goodenough U.W."/>
            <person name="Van de Peer Y."/>
            <person name="Grigoriev I.V."/>
        </authorList>
    </citation>
    <scope>NUCLEOTIDE SEQUENCE [LARGE SCALE GENOMIC DNA]</scope>
    <source>
        <strain evidence="3">RCC299 / NOUM17</strain>
    </source>
</reference>
<organism evidence="2 3">
    <name type="scientific">Micromonas commoda (strain RCC299 / NOUM17 / CCMP2709)</name>
    <name type="common">Picoplanktonic green alga</name>
    <dbReference type="NCBI Taxonomy" id="296587"/>
    <lineage>
        <taxon>Eukaryota</taxon>
        <taxon>Viridiplantae</taxon>
        <taxon>Chlorophyta</taxon>
        <taxon>Mamiellophyceae</taxon>
        <taxon>Mamiellales</taxon>
        <taxon>Mamiellaceae</taxon>
        <taxon>Micromonas</taxon>
    </lineage>
</organism>
<feature type="compositionally biased region" description="Basic and acidic residues" evidence="1">
    <location>
        <begin position="8"/>
        <end position="19"/>
    </location>
</feature>
<feature type="region of interest" description="Disordered" evidence="1">
    <location>
        <begin position="1"/>
        <end position="150"/>
    </location>
</feature>
<dbReference type="Proteomes" id="UP000002009">
    <property type="component" value="Chromosome 7"/>
</dbReference>
<dbReference type="EMBL" id="CP001328">
    <property type="protein sequence ID" value="ACO65254.1"/>
    <property type="molecule type" value="Genomic_DNA"/>
</dbReference>
<feature type="compositionally biased region" description="Low complexity" evidence="1">
    <location>
        <begin position="138"/>
        <end position="150"/>
    </location>
</feature>
<protein>
    <submittedName>
        <fullName evidence="2">Uncharacterized protein</fullName>
    </submittedName>
</protein>
<evidence type="ECO:0000256" key="1">
    <source>
        <dbReference type="SAM" id="MobiDB-lite"/>
    </source>
</evidence>
<evidence type="ECO:0000313" key="2">
    <source>
        <dbReference type="EMBL" id="ACO65254.1"/>
    </source>
</evidence>
<dbReference type="InParanoid" id="C1EAS4"/>
<sequence>MRAPVGGDDGRLNEAERRTAPAPVEPTPASPVVFARSRTTTRDDDDDDDDKRTVPVPARSQRGVGSPGLVDSPTPANLAFARSRPGGRAAPHLTSVPPPTAAAAKEPGPATNDSSEPGRVAVSGLSRSRRGAGASEGPTTTPADRPAAAANKWGAVKGKVVAPRTPGVADVAVRVVAEMARSRRPAKD</sequence>
<evidence type="ECO:0000313" key="3">
    <source>
        <dbReference type="Proteomes" id="UP000002009"/>
    </source>
</evidence>
<gene>
    <name evidence="2" type="ORF">MICPUN_108636</name>
</gene>
<dbReference type="RefSeq" id="XP_002503996.1">
    <property type="nucleotide sequence ID" value="XM_002503950.1"/>
</dbReference>
<proteinExistence type="predicted"/>
<name>C1EAS4_MICCC</name>
<accession>C1EAS4</accession>
<dbReference type="AlphaFoldDB" id="C1EAS4"/>
<keyword evidence="3" id="KW-1185">Reference proteome</keyword>